<sequence length="169" mass="19512">MSTSCAKFGFRDVAFLALTMEPMKPGCVKACRSKTRVPRAFNNAQELGQWYQKKRLIVDVIGMAWHRDRPTIPVPPLDHSTPLFFTHGDINLRNVRVDAVDQIWLVDWGRAGFYPDWFQYACMRVFADHLPKSWADLIPAMVEEHIANSFARSSGPSITRILFCRRRTR</sequence>
<dbReference type="InterPro" id="IPR011009">
    <property type="entry name" value="Kinase-like_dom_sf"/>
</dbReference>
<dbReference type="Gene3D" id="1.10.510.10">
    <property type="entry name" value="Transferase(Phosphotransferase) domain 1"/>
    <property type="match status" value="1"/>
</dbReference>
<dbReference type="HOGENOM" id="CLU_1578479_0_0_1"/>
<dbReference type="PANTHER" id="PTHR21310">
    <property type="entry name" value="AMINOGLYCOSIDE PHOSPHOTRANSFERASE-RELATED-RELATED"/>
    <property type="match status" value="1"/>
</dbReference>
<dbReference type="EMBL" id="JH795867">
    <property type="protein sequence ID" value="EJU00441.1"/>
    <property type="molecule type" value="Genomic_DNA"/>
</dbReference>
<dbReference type="SUPFAM" id="SSF56112">
    <property type="entry name" value="Protein kinase-like (PK-like)"/>
    <property type="match status" value="1"/>
</dbReference>
<evidence type="ECO:0000313" key="2">
    <source>
        <dbReference type="Proteomes" id="UP000030653"/>
    </source>
</evidence>
<gene>
    <name evidence="1" type="ORF">DACRYDRAFT_23330</name>
</gene>
<accession>M5FSK4</accession>
<name>M5FSK4_DACPD</name>
<dbReference type="RefSeq" id="XP_040627338.1">
    <property type="nucleotide sequence ID" value="XM_040773204.1"/>
</dbReference>
<dbReference type="OrthoDB" id="4177236at2759"/>
<dbReference type="GeneID" id="63688266"/>
<dbReference type="AlphaFoldDB" id="M5FSK4"/>
<proteinExistence type="predicted"/>
<evidence type="ECO:0000313" key="1">
    <source>
        <dbReference type="EMBL" id="EJU00441.1"/>
    </source>
</evidence>
<dbReference type="InterPro" id="IPR051678">
    <property type="entry name" value="AGP_Transferase"/>
</dbReference>
<dbReference type="STRING" id="1858805.M5FSK4"/>
<organism evidence="1 2">
    <name type="scientific">Dacryopinax primogenitus (strain DJM 731)</name>
    <name type="common">Brown rot fungus</name>
    <dbReference type="NCBI Taxonomy" id="1858805"/>
    <lineage>
        <taxon>Eukaryota</taxon>
        <taxon>Fungi</taxon>
        <taxon>Dikarya</taxon>
        <taxon>Basidiomycota</taxon>
        <taxon>Agaricomycotina</taxon>
        <taxon>Dacrymycetes</taxon>
        <taxon>Dacrymycetales</taxon>
        <taxon>Dacrymycetaceae</taxon>
        <taxon>Dacryopinax</taxon>
    </lineage>
</organism>
<evidence type="ECO:0008006" key="3">
    <source>
        <dbReference type="Google" id="ProtNLM"/>
    </source>
</evidence>
<protein>
    <recommendedName>
        <fullName evidence="3">Aminoglycoside phosphotransferase domain-containing protein</fullName>
    </recommendedName>
</protein>
<dbReference type="Proteomes" id="UP000030653">
    <property type="component" value="Unassembled WGS sequence"/>
</dbReference>
<keyword evidence="2" id="KW-1185">Reference proteome</keyword>
<reference evidence="1 2" key="1">
    <citation type="journal article" date="2012" name="Science">
        <title>The Paleozoic origin of enzymatic lignin decomposition reconstructed from 31 fungal genomes.</title>
        <authorList>
            <person name="Floudas D."/>
            <person name="Binder M."/>
            <person name="Riley R."/>
            <person name="Barry K."/>
            <person name="Blanchette R.A."/>
            <person name="Henrissat B."/>
            <person name="Martinez A.T."/>
            <person name="Otillar R."/>
            <person name="Spatafora J.W."/>
            <person name="Yadav J.S."/>
            <person name="Aerts A."/>
            <person name="Benoit I."/>
            <person name="Boyd A."/>
            <person name="Carlson A."/>
            <person name="Copeland A."/>
            <person name="Coutinho P.M."/>
            <person name="de Vries R.P."/>
            <person name="Ferreira P."/>
            <person name="Findley K."/>
            <person name="Foster B."/>
            <person name="Gaskell J."/>
            <person name="Glotzer D."/>
            <person name="Gorecki P."/>
            <person name="Heitman J."/>
            <person name="Hesse C."/>
            <person name="Hori C."/>
            <person name="Igarashi K."/>
            <person name="Jurgens J.A."/>
            <person name="Kallen N."/>
            <person name="Kersten P."/>
            <person name="Kohler A."/>
            <person name="Kuees U."/>
            <person name="Kumar T.K.A."/>
            <person name="Kuo A."/>
            <person name="LaButti K."/>
            <person name="Larrondo L.F."/>
            <person name="Lindquist E."/>
            <person name="Ling A."/>
            <person name="Lombard V."/>
            <person name="Lucas S."/>
            <person name="Lundell T."/>
            <person name="Martin R."/>
            <person name="McLaughlin D.J."/>
            <person name="Morgenstern I."/>
            <person name="Morin E."/>
            <person name="Murat C."/>
            <person name="Nagy L.G."/>
            <person name="Nolan M."/>
            <person name="Ohm R.A."/>
            <person name="Patyshakuliyeva A."/>
            <person name="Rokas A."/>
            <person name="Ruiz-Duenas F.J."/>
            <person name="Sabat G."/>
            <person name="Salamov A."/>
            <person name="Samejima M."/>
            <person name="Schmutz J."/>
            <person name="Slot J.C."/>
            <person name="St John F."/>
            <person name="Stenlid J."/>
            <person name="Sun H."/>
            <person name="Sun S."/>
            <person name="Syed K."/>
            <person name="Tsang A."/>
            <person name="Wiebenga A."/>
            <person name="Young D."/>
            <person name="Pisabarro A."/>
            <person name="Eastwood D.C."/>
            <person name="Martin F."/>
            <person name="Cullen D."/>
            <person name="Grigoriev I.V."/>
            <person name="Hibbett D.S."/>
        </authorList>
    </citation>
    <scope>NUCLEOTIDE SEQUENCE [LARGE SCALE GENOMIC DNA]</scope>
    <source>
        <strain evidence="1 2">DJM-731 SS1</strain>
    </source>
</reference>
<dbReference type="PANTHER" id="PTHR21310:SF39">
    <property type="entry name" value="AMINOGLYCOSIDE PHOSPHOTRANSFERASE DOMAIN-CONTAINING PROTEIN"/>
    <property type="match status" value="1"/>
</dbReference>